<dbReference type="Gene3D" id="1.10.287.110">
    <property type="entry name" value="DnaJ domain"/>
    <property type="match status" value="1"/>
</dbReference>
<reference evidence="3 4" key="1">
    <citation type="journal article" date="2012" name="Nucleic Acids Res.">
        <title>Sequencing of the smallest Apicomplexan genome from the human pathogen Babesia microti.</title>
        <authorList>
            <person name="Cornillot E."/>
            <person name="Hadj-Kaddour K."/>
            <person name="Dassouli A."/>
            <person name="Noel B."/>
            <person name="Ranwez V."/>
            <person name="Vacherie B."/>
            <person name="Augagneur Y."/>
            <person name="Bres V."/>
            <person name="Duclos A."/>
            <person name="Randazzo S."/>
            <person name="Carcy B."/>
            <person name="Debierre-Grockiego F."/>
            <person name="Delbecq S."/>
            <person name="Moubri-Menage K."/>
            <person name="Shams-Eldin H."/>
            <person name="Usmani-Brown S."/>
            <person name="Bringaud F."/>
            <person name="Wincker P."/>
            <person name="Vivares C.P."/>
            <person name="Schwarz R.T."/>
            <person name="Schetters T.P."/>
            <person name="Krause P.J."/>
            <person name="Gorenflot A."/>
            <person name="Berry V."/>
            <person name="Barbe V."/>
            <person name="Ben Mamoun C."/>
        </authorList>
    </citation>
    <scope>NUCLEOTIDE SEQUENCE [LARGE SCALE GENOMIC DNA]</scope>
    <source>
        <strain evidence="3 4">RI</strain>
    </source>
</reference>
<dbReference type="AlphaFoldDB" id="A0A1N6LWB8"/>
<evidence type="ECO:0000313" key="3">
    <source>
        <dbReference type="EMBL" id="SIO73167.1"/>
    </source>
</evidence>
<feature type="compositionally biased region" description="Low complexity" evidence="1">
    <location>
        <begin position="35"/>
        <end position="48"/>
    </location>
</feature>
<name>A0A1N6LWB8_BABMR</name>
<feature type="compositionally biased region" description="Basic and acidic residues" evidence="1">
    <location>
        <begin position="7"/>
        <end position="18"/>
    </location>
</feature>
<dbReference type="RefSeq" id="XP_021337277.1">
    <property type="nucleotide sequence ID" value="XM_021483074.1"/>
</dbReference>
<evidence type="ECO:0000259" key="2">
    <source>
        <dbReference type="PROSITE" id="PS50076"/>
    </source>
</evidence>
<evidence type="ECO:0000256" key="1">
    <source>
        <dbReference type="SAM" id="MobiDB-lite"/>
    </source>
</evidence>
<dbReference type="PANTHER" id="PTHR46620">
    <property type="entry name" value="J DOMAIN-CONTAINING PROTEIN SPF31"/>
    <property type="match status" value="1"/>
</dbReference>
<evidence type="ECO:0000313" key="4">
    <source>
        <dbReference type="Proteomes" id="UP000002899"/>
    </source>
</evidence>
<keyword evidence="4" id="KW-1185">Reference proteome</keyword>
<accession>A0A1N6LWB8</accession>
<dbReference type="InterPro" id="IPR036869">
    <property type="entry name" value="J_dom_sf"/>
</dbReference>
<dbReference type="GeneID" id="24423162"/>
<dbReference type="SUPFAM" id="SSF46565">
    <property type="entry name" value="Chaperone J-domain"/>
    <property type="match status" value="1"/>
</dbReference>
<dbReference type="CDD" id="cd06257">
    <property type="entry name" value="DnaJ"/>
    <property type="match status" value="1"/>
</dbReference>
<dbReference type="PRINTS" id="PR00625">
    <property type="entry name" value="JDOMAIN"/>
</dbReference>
<reference evidence="3 4" key="3">
    <citation type="journal article" date="2016" name="Sci. Rep.">
        <title>Genome-wide diversity and gene expression profiling of Babesia microti isolates identify polymorphic genes that mediate host-pathogen interactions.</title>
        <authorList>
            <person name="Silva J.C."/>
            <person name="Cornillot E."/>
            <person name="McCracken C."/>
            <person name="Usmani-Brown S."/>
            <person name="Dwivedi A."/>
            <person name="Ifeonu O.O."/>
            <person name="Crabtree J."/>
            <person name="Gotia H.T."/>
            <person name="Virji A.Z."/>
            <person name="Reynes C."/>
            <person name="Colinge J."/>
            <person name="Kumar V."/>
            <person name="Lawres L."/>
            <person name="Pazzi J.E."/>
            <person name="Pablo J.V."/>
            <person name="Hung C."/>
            <person name="Brancato J."/>
            <person name="Kumari P."/>
            <person name="Orvis J."/>
            <person name="Tretina K."/>
            <person name="Chibucos M."/>
            <person name="Ott S."/>
            <person name="Sadzewicz L."/>
            <person name="Sengamalay N."/>
            <person name="Shetty A.C."/>
            <person name="Su Q."/>
            <person name="Tallon L."/>
            <person name="Fraser C.M."/>
            <person name="Frutos R."/>
            <person name="Molina D.M."/>
            <person name="Krause P.J."/>
            <person name="Ben Mamoun C."/>
        </authorList>
    </citation>
    <scope>NUCLEOTIDE SEQUENCE [LARGE SCALE GENOMIC DNA]</scope>
    <source>
        <strain evidence="3 4">RI</strain>
    </source>
</reference>
<protein>
    <submittedName>
        <fullName evidence="3">DnaJ homolog subfamily C member 8</fullName>
    </submittedName>
</protein>
<dbReference type="OrthoDB" id="10250354at2759"/>
<feature type="region of interest" description="Disordered" evidence="1">
    <location>
        <begin position="282"/>
        <end position="304"/>
    </location>
</feature>
<dbReference type="Pfam" id="PF00226">
    <property type="entry name" value="DnaJ"/>
    <property type="match status" value="1"/>
</dbReference>
<dbReference type="PANTHER" id="PTHR46620:SF1">
    <property type="entry name" value="J DOMAIN-CONTAINING PROTEIN SPF31"/>
    <property type="match status" value="1"/>
</dbReference>
<feature type="compositionally biased region" description="Basic and acidic residues" evidence="1">
    <location>
        <begin position="282"/>
        <end position="296"/>
    </location>
</feature>
<dbReference type="Proteomes" id="UP000002899">
    <property type="component" value="Chromosome I"/>
</dbReference>
<organism evidence="3 4">
    <name type="scientific">Babesia microti (strain RI)</name>
    <dbReference type="NCBI Taxonomy" id="1133968"/>
    <lineage>
        <taxon>Eukaryota</taxon>
        <taxon>Sar</taxon>
        <taxon>Alveolata</taxon>
        <taxon>Apicomplexa</taxon>
        <taxon>Aconoidasida</taxon>
        <taxon>Piroplasmida</taxon>
        <taxon>Babesiidae</taxon>
        <taxon>Babesia</taxon>
    </lineage>
</organism>
<feature type="domain" description="J" evidence="2">
    <location>
        <begin position="96"/>
        <end position="160"/>
    </location>
</feature>
<dbReference type="InterPro" id="IPR001623">
    <property type="entry name" value="DnaJ_domain"/>
</dbReference>
<sequence length="304" mass="35659">MNASGNNEKDGANDKPESDDQYSEPNYRKLDSQDNHSSNTSNSNNDENNIGDVDEIFGSFMNEIDSIRNSKNESRLDKKMDSNGHVIRLISQAFPSPYQVLGVGPDATIDDIKREFRNISRYIHPDKCRHPRAQEAFHILKKAYEDIHKEEIREKYKTVFDFARKIVYKKHGIKPSANNIDLVLAGFGPEGQKAMEKEIYAECDAILQRQADRKEYAERTLKANIEYEKRKISEIMLLERIQMYERMEWDKTIDMRVNSWRNFQDQVDTKQVKFNAFRGVDTKKEERSAQHQEALKHVTKRRKY</sequence>
<dbReference type="SMART" id="SM00271">
    <property type="entry name" value="DnaJ"/>
    <property type="match status" value="1"/>
</dbReference>
<dbReference type="PROSITE" id="PS50076">
    <property type="entry name" value="DNAJ_2"/>
    <property type="match status" value="1"/>
</dbReference>
<dbReference type="VEuPathDB" id="PiroplasmaDB:BMR1_01G00405"/>
<dbReference type="EMBL" id="FO082871">
    <property type="protein sequence ID" value="SIO73167.1"/>
    <property type="molecule type" value="Genomic_DNA"/>
</dbReference>
<reference evidence="3 4" key="2">
    <citation type="journal article" date="2013" name="PLoS ONE">
        <title>Whole genome mapping and re-organization of the nuclear and mitochondrial genomes of Babesia microti isolates.</title>
        <authorList>
            <person name="Cornillot E."/>
            <person name="Dassouli A."/>
            <person name="Garg A."/>
            <person name="Pachikara N."/>
            <person name="Randazzo S."/>
            <person name="Depoix D."/>
            <person name="Carcy B."/>
            <person name="Delbecq S."/>
            <person name="Frutos R."/>
            <person name="Silva J.C."/>
            <person name="Sutton R."/>
            <person name="Krause P.J."/>
            <person name="Mamoun C.B."/>
        </authorList>
    </citation>
    <scope>NUCLEOTIDE SEQUENCE [LARGE SCALE GENOMIC DNA]</scope>
    <source>
        <strain evidence="3 4">RI</strain>
    </source>
</reference>
<dbReference type="KEGG" id="bmic:BMR1_01G00405"/>
<feature type="region of interest" description="Disordered" evidence="1">
    <location>
        <begin position="1"/>
        <end position="53"/>
    </location>
</feature>
<proteinExistence type="predicted"/>
<gene>
    <name evidence="3" type="ORF">BMR1_01G00405</name>
</gene>